<dbReference type="HAMAP" id="MF_00178">
    <property type="entry name" value="Lumazine_synth"/>
    <property type="match status" value="1"/>
</dbReference>
<reference evidence="8 9" key="1">
    <citation type="submission" date="2018-05" db="EMBL/GenBank/DDBJ databases">
        <title>A metagenomic window into the 2 km-deep terrestrial subsurface aquifer revealed taxonomically and functionally diverse microbial community comprising novel uncultured bacterial lineages.</title>
        <authorList>
            <person name="Kadnikov V.V."/>
            <person name="Mardanov A.V."/>
            <person name="Beletsky A.V."/>
            <person name="Banks D."/>
            <person name="Pimenov N.V."/>
            <person name="Frank Y.A."/>
            <person name="Karnachuk O.V."/>
            <person name="Ravin N.V."/>
        </authorList>
    </citation>
    <scope>NUCLEOTIDE SEQUENCE [LARGE SCALE GENOMIC DNA]</scope>
    <source>
        <strain evidence="8">BY</strain>
    </source>
</reference>
<dbReference type="AlphaFoldDB" id="A0A2Z4Y384"/>
<dbReference type="InterPro" id="IPR002180">
    <property type="entry name" value="LS/RS"/>
</dbReference>
<comment type="catalytic activity">
    <reaction evidence="6 7">
        <text>(2S)-2-hydroxy-3-oxobutyl phosphate + 5-amino-6-(D-ribitylamino)uracil = 6,7-dimethyl-8-(1-D-ribityl)lumazine + phosphate + 2 H2O + H(+)</text>
        <dbReference type="Rhea" id="RHEA:26152"/>
        <dbReference type="ChEBI" id="CHEBI:15377"/>
        <dbReference type="ChEBI" id="CHEBI:15378"/>
        <dbReference type="ChEBI" id="CHEBI:15934"/>
        <dbReference type="ChEBI" id="CHEBI:43474"/>
        <dbReference type="ChEBI" id="CHEBI:58201"/>
        <dbReference type="ChEBI" id="CHEBI:58830"/>
        <dbReference type="EC" id="2.5.1.78"/>
    </reaction>
</comment>
<dbReference type="KEGG" id="schv:BRCON_0884"/>
<dbReference type="GO" id="GO:0009231">
    <property type="term" value="P:riboflavin biosynthetic process"/>
    <property type="evidence" value="ECO:0007669"/>
    <property type="project" value="UniProtKB-UniRule"/>
</dbReference>
<evidence type="ECO:0000313" key="8">
    <source>
        <dbReference type="EMBL" id="AXA35661.1"/>
    </source>
</evidence>
<comment type="function">
    <text evidence="7">Catalyzes the formation of 6,7-dimethyl-8-ribityllumazine by condensation of 5-amino-6-(D-ribitylamino)uracil with 3,4-dihydroxy-2-butanone 4-phosphate. This is the penultimate step in the biosynthesis of riboflavin.</text>
</comment>
<dbReference type="GO" id="GO:0005829">
    <property type="term" value="C:cytosol"/>
    <property type="evidence" value="ECO:0007669"/>
    <property type="project" value="TreeGrafter"/>
</dbReference>
<gene>
    <name evidence="7" type="primary">ribH</name>
    <name evidence="8" type="ORF">BRCON_0884</name>
</gene>
<feature type="binding site" evidence="7">
    <location>
        <position position="25"/>
    </location>
    <ligand>
        <name>5-amino-6-(D-ribitylamino)uracil</name>
        <dbReference type="ChEBI" id="CHEBI:15934"/>
    </ligand>
</feature>
<evidence type="ECO:0000256" key="5">
    <source>
        <dbReference type="ARBA" id="ARBA00022679"/>
    </source>
</evidence>
<dbReference type="Gene3D" id="3.40.50.960">
    <property type="entry name" value="Lumazine/riboflavin synthase"/>
    <property type="match status" value="1"/>
</dbReference>
<feature type="binding site" evidence="7">
    <location>
        <begin position="87"/>
        <end position="89"/>
    </location>
    <ligand>
        <name>5-amino-6-(D-ribitylamino)uracil</name>
        <dbReference type="ChEBI" id="CHEBI:15934"/>
    </ligand>
</feature>
<dbReference type="EC" id="2.5.1.78" evidence="3 7"/>
<evidence type="ECO:0000256" key="1">
    <source>
        <dbReference type="ARBA" id="ARBA00004917"/>
    </source>
</evidence>
<keyword evidence="5 7" id="KW-0808">Transferase</keyword>
<dbReference type="GO" id="GO:0000906">
    <property type="term" value="F:6,7-dimethyl-8-ribityllumazine synthase activity"/>
    <property type="evidence" value="ECO:0007669"/>
    <property type="project" value="UniProtKB-UniRule"/>
</dbReference>
<protein>
    <recommendedName>
        <fullName evidence="3 7">6,7-dimethyl-8-ribityllumazine synthase</fullName>
        <shortName evidence="7">DMRL synthase</shortName>
        <shortName evidence="7">LS</shortName>
        <shortName evidence="7">Lumazine synthase</shortName>
        <ecNumber evidence="3 7">2.5.1.78</ecNumber>
    </recommendedName>
</protein>
<dbReference type="InterPro" id="IPR036467">
    <property type="entry name" value="LS/RS_sf"/>
</dbReference>
<organism evidence="8 9">
    <name type="scientific">Sumerlaea chitinivorans</name>
    <dbReference type="NCBI Taxonomy" id="2250252"/>
    <lineage>
        <taxon>Bacteria</taxon>
        <taxon>Candidatus Sumerlaeota</taxon>
        <taxon>Candidatus Sumerlaeia</taxon>
        <taxon>Candidatus Sumerlaeales</taxon>
        <taxon>Candidatus Sumerlaeaceae</taxon>
        <taxon>Candidatus Sumerlaea</taxon>
    </lineage>
</organism>
<feature type="binding site" evidence="7">
    <location>
        <begin position="59"/>
        <end position="61"/>
    </location>
    <ligand>
        <name>5-amino-6-(D-ribitylamino)uracil</name>
        <dbReference type="ChEBI" id="CHEBI:15934"/>
    </ligand>
</feature>
<comment type="similarity">
    <text evidence="2 7">Belongs to the DMRL synthase family.</text>
</comment>
<dbReference type="UniPathway" id="UPA00275">
    <property type="reaction ID" value="UER00404"/>
</dbReference>
<dbReference type="InterPro" id="IPR034964">
    <property type="entry name" value="LS"/>
</dbReference>
<sequence length="164" mass="17588">MQEILNHEFTTAGTGLRFAIIASRYNDFITEKLVQGAIDALLENGVAPADIEVFWCPGGLEIPALATRVARYGSGEKAFHGMVCCGCVIRGETDHYHFVAEQAMRGVADLALEAEIAIGNAILTVATVEQALERAGEKSCNKGYEAALAALAMANQFRTLTKPQ</sequence>
<dbReference type="Proteomes" id="UP000262583">
    <property type="component" value="Chromosome"/>
</dbReference>
<feature type="binding site" evidence="7">
    <location>
        <position position="134"/>
    </location>
    <ligand>
        <name>(2S)-2-hydroxy-3-oxobutyl phosphate</name>
        <dbReference type="ChEBI" id="CHEBI:58830"/>
    </ligand>
</feature>
<dbReference type="NCBIfam" id="TIGR00114">
    <property type="entry name" value="lumazine-synth"/>
    <property type="match status" value="1"/>
</dbReference>
<evidence type="ECO:0000256" key="7">
    <source>
        <dbReference type="HAMAP-Rule" id="MF_00178"/>
    </source>
</evidence>
<dbReference type="Pfam" id="PF00885">
    <property type="entry name" value="DMRL_synthase"/>
    <property type="match status" value="1"/>
</dbReference>
<feature type="active site" description="Proton donor" evidence="7">
    <location>
        <position position="95"/>
    </location>
</feature>
<proteinExistence type="inferred from homology"/>
<evidence type="ECO:0000256" key="6">
    <source>
        <dbReference type="ARBA" id="ARBA00048785"/>
    </source>
</evidence>
<feature type="binding site" evidence="7">
    <location>
        <begin position="92"/>
        <end position="93"/>
    </location>
    <ligand>
        <name>(2S)-2-hydroxy-3-oxobutyl phosphate</name>
        <dbReference type="ChEBI" id="CHEBI:58830"/>
    </ligand>
</feature>
<keyword evidence="4 7" id="KW-0686">Riboflavin biosynthesis</keyword>
<evidence type="ECO:0000256" key="4">
    <source>
        <dbReference type="ARBA" id="ARBA00022619"/>
    </source>
</evidence>
<evidence type="ECO:0000256" key="2">
    <source>
        <dbReference type="ARBA" id="ARBA00007424"/>
    </source>
</evidence>
<name>A0A2Z4Y384_SUMC1</name>
<dbReference type="CDD" id="cd09209">
    <property type="entry name" value="Lumazine_synthase-I"/>
    <property type="match status" value="1"/>
</dbReference>
<accession>A0A2Z4Y384</accession>
<feature type="binding site" evidence="7">
    <location>
        <position position="120"/>
    </location>
    <ligand>
        <name>5-amino-6-(D-ribitylamino)uracil</name>
        <dbReference type="ChEBI" id="CHEBI:15934"/>
    </ligand>
</feature>
<evidence type="ECO:0000256" key="3">
    <source>
        <dbReference type="ARBA" id="ARBA00012664"/>
    </source>
</evidence>
<dbReference type="PANTHER" id="PTHR21058">
    <property type="entry name" value="6,7-DIMETHYL-8-RIBITYLLUMAZINE SYNTHASE DMRL SYNTHASE LUMAZINE SYNTHASE"/>
    <property type="match status" value="1"/>
</dbReference>
<evidence type="ECO:0000313" key="9">
    <source>
        <dbReference type="Proteomes" id="UP000262583"/>
    </source>
</evidence>
<dbReference type="PANTHER" id="PTHR21058:SF0">
    <property type="entry name" value="6,7-DIMETHYL-8-RIBITYLLUMAZINE SYNTHASE"/>
    <property type="match status" value="1"/>
</dbReference>
<dbReference type="GO" id="GO:0009349">
    <property type="term" value="C:riboflavin synthase complex"/>
    <property type="evidence" value="ECO:0007669"/>
    <property type="project" value="UniProtKB-UniRule"/>
</dbReference>
<dbReference type="EMBL" id="CP030759">
    <property type="protein sequence ID" value="AXA35661.1"/>
    <property type="molecule type" value="Genomic_DNA"/>
</dbReference>
<dbReference type="SUPFAM" id="SSF52121">
    <property type="entry name" value="Lumazine synthase"/>
    <property type="match status" value="1"/>
</dbReference>
<comment type="pathway">
    <text evidence="1 7">Cofactor biosynthesis; riboflavin biosynthesis; riboflavin from 2-hydroxy-3-oxobutyl phosphate and 5-amino-6-(D-ribitylamino)uracil: step 1/2.</text>
</comment>